<dbReference type="PROSITE" id="PS50157">
    <property type="entry name" value="ZINC_FINGER_C2H2_2"/>
    <property type="match status" value="1"/>
</dbReference>
<dbReference type="PROSITE" id="PS00028">
    <property type="entry name" value="ZINC_FINGER_C2H2_1"/>
    <property type="match status" value="1"/>
</dbReference>
<evidence type="ECO:0000256" key="4">
    <source>
        <dbReference type="ARBA" id="ARBA00022833"/>
    </source>
</evidence>
<evidence type="ECO:0000313" key="11">
    <source>
        <dbReference type="EMBL" id="MCD9642513.1"/>
    </source>
</evidence>
<dbReference type="EMBL" id="JACEIK010003637">
    <property type="protein sequence ID" value="MCD9642513.1"/>
    <property type="molecule type" value="Genomic_DNA"/>
</dbReference>
<feature type="compositionally biased region" description="Polar residues" evidence="9">
    <location>
        <begin position="1"/>
        <end position="22"/>
    </location>
</feature>
<evidence type="ECO:0000256" key="5">
    <source>
        <dbReference type="ARBA" id="ARBA00023015"/>
    </source>
</evidence>
<keyword evidence="6" id="KW-0804">Transcription</keyword>
<dbReference type="InterPro" id="IPR055186">
    <property type="entry name" value="C2H2-2nd_BIRD-IDD"/>
</dbReference>
<reference evidence="11 12" key="1">
    <citation type="journal article" date="2021" name="BMC Genomics">
        <title>Datura genome reveals duplications of psychoactive alkaloid biosynthetic genes and high mutation rate following tissue culture.</title>
        <authorList>
            <person name="Rajewski A."/>
            <person name="Carter-House D."/>
            <person name="Stajich J."/>
            <person name="Litt A."/>
        </authorList>
    </citation>
    <scope>NUCLEOTIDE SEQUENCE [LARGE SCALE GENOMIC DNA]</scope>
    <source>
        <strain evidence="11">AR-01</strain>
    </source>
</reference>
<feature type="coiled-coil region" evidence="8">
    <location>
        <begin position="313"/>
        <end position="361"/>
    </location>
</feature>
<evidence type="ECO:0000256" key="6">
    <source>
        <dbReference type="ARBA" id="ARBA00023163"/>
    </source>
</evidence>
<keyword evidence="5" id="KW-0805">Transcription regulation</keyword>
<dbReference type="InterPro" id="IPR036236">
    <property type="entry name" value="Znf_C2H2_sf"/>
</dbReference>
<dbReference type="PANTHER" id="PTHR10593">
    <property type="entry name" value="SERINE/THREONINE-PROTEIN KINASE RIO"/>
    <property type="match status" value="1"/>
</dbReference>
<evidence type="ECO:0000256" key="7">
    <source>
        <dbReference type="PROSITE-ProRule" id="PRU00042"/>
    </source>
</evidence>
<keyword evidence="3 7" id="KW-0863">Zinc-finger</keyword>
<gene>
    <name evidence="11" type="ORF">HAX54_029353</name>
</gene>
<evidence type="ECO:0000313" key="12">
    <source>
        <dbReference type="Proteomes" id="UP000823775"/>
    </source>
</evidence>
<keyword evidence="8" id="KW-0175">Coiled coil</keyword>
<dbReference type="InterPro" id="IPR031140">
    <property type="entry name" value="IDD1-16"/>
</dbReference>
<keyword evidence="2" id="KW-0677">Repeat</keyword>
<evidence type="ECO:0000256" key="8">
    <source>
        <dbReference type="SAM" id="Coils"/>
    </source>
</evidence>
<keyword evidence="4" id="KW-0862">Zinc</keyword>
<dbReference type="InterPro" id="IPR055187">
    <property type="entry name" value="C2CH-3rd_BIRD-IDD"/>
</dbReference>
<feature type="region of interest" description="Disordered" evidence="9">
    <location>
        <begin position="269"/>
        <end position="304"/>
    </location>
</feature>
<protein>
    <recommendedName>
        <fullName evidence="10">C2H2-type domain-containing protein</fullName>
    </recommendedName>
</protein>
<evidence type="ECO:0000256" key="9">
    <source>
        <dbReference type="SAM" id="MobiDB-lite"/>
    </source>
</evidence>
<dbReference type="Pfam" id="PF00096">
    <property type="entry name" value="zf-C2H2"/>
    <property type="match status" value="1"/>
</dbReference>
<dbReference type="SMART" id="SM00355">
    <property type="entry name" value="ZnF_C2H2"/>
    <property type="match status" value="3"/>
</dbReference>
<comment type="caution">
    <text evidence="11">The sequence shown here is derived from an EMBL/GenBank/DDBJ whole genome shotgun (WGS) entry which is preliminary data.</text>
</comment>
<proteinExistence type="predicted"/>
<evidence type="ECO:0000256" key="1">
    <source>
        <dbReference type="ARBA" id="ARBA00022723"/>
    </source>
</evidence>
<evidence type="ECO:0000259" key="10">
    <source>
        <dbReference type="PROSITE" id="PS50157"/>
    </source>
</evidence>
<keyword evidence="1" id="KW-0479">Metal-binding</keyword>
<evidence type="ECO:0000256" key="2">
    <source>
        <dbReference type="ARBA" id="ARBA00022737"/>
    </source>
</evidence>
<dbReference type="Proteomes" id="UP000823775">
    <property type="component" value="Unassembled WGS sequence"/>
</dbReference>
<evidence type="ECO:0000256" key="3">
    <source>
        <dbReference type="ARBA" id="ARBA00022771"/>
    </source>
</evidence>
<dbReference type="InterPro" id="IPR055185">
    <property type="entry name" value="C2CH-4th_BIRD-IDD"/>
</dbReference>
<feature type="region of interest" description="Disordered" evidence="9">
    <location>
        <begin position="1"/>
        <end position="39"/>
    </location>
</feature>
<name>A0ABS8V620_DATST</name>
<dbReference type="PANTHER" id="PTHR10593:SF221">
    <property type="entry name" value="PROTEIN INDETERMINATE-DOMAIN 14"/>
    <property type="match status" value="1"/>
</dbReference>
<accession>A0ABS8V620</accession>
<dbReference type="Pfam" id="PF22996">
    <property type="entry name" value="C2H2-2nd_BIRD-IDD"/>
    <property type="match status" value="1"/>
</dbReference>
<dbReference type="Pfam" id="PF22992">
    <property type="entry name" value="C2CH-4th_BIRD-IDD"/>
    <property type="match status" value="1"/>
</dbReference>
<sequence>MFNSSTEPFMTSSENGNNCTINNKRKRRPAGTPDPDAEVVSLSPKTLLESDRYICEICNQGFQRDQNLQMHRRRHKVPWKLLKRETPIVKKRVFVCPEPTCLHHDPCHALGDLVGIKKHFRRKHSNHKQWICEKCNKGYAVQSDYKAHLKTCGTRGHSCDCGRVFSRVESFIEHQDACSFGRLRSESQSLQLPSVPCLSHTASSPSPSSDNHTNNLITTVPTWPNFLMATPNAIIKKHNLELQLLTTTTTSPSSPFDVSISSKSLGDDHNLQLSIGSSDLSEKNDSENNDMHKWRNGPDEFSQDRLRKAVAEKGYAEEERTDAKREIELAEQELANAKRIRRQAQVELEKAQVLKEEAIRQINFTLSQITCHACKQQFQAKRRLTTTSIVPSYQVERNIDHDQTIHHKFSSPTPLL</sequence>
<organism evidence="11 12">
    <name type="scientific">Datura stramonium</name>
    <name type="common">Jimsonweed</name>
    <name type="synonym">Common thornapple</name>
    <dbReference type="NCBI Taxonomy" id="4076"/>
    <lineage>
        <taxon>Eukaryota</taxon>
        <taxon>Viridiplantae</taxon>
        <taxon>Streptophyta</taxon>
        <taxon>Embryophyta</taxon>
        <taxon>Tracheophyta</taxon>
        <taxon>Spermatophyta</taxon>
        <taxon>Magnoliopsida</taxon>
        <taxon>eudicotyledons</taxon>
        <taxon>Gunneridae</taxon>
        <taxon>Pentapetalae</taxon>
        <taxon>asterids</taxon>
        <taxon>lamiids</taxon>
        <taxon>Solanales</taxon>
        <taxon>Solanaceae</taxon>
        <taxon>Solanoideae</taxon>
        <taxon>Datureae</taxon>
        <taxon>Datura</taxon>
    </lineage>
</organism>
<dbReference type="InterPro" id="IPR013087">
    <property type="entry name" value="Znf_C2H2_type"/>
</dbReference>
<feature type="compositionally biased region" description="Basic and acidic residues" evidence="9">
    <location>
        <begin position="280"/>
        <end position="304"/>
    </location>
</feature>
<dbReference type="SUPFAM" id="SSF57667">
    <property type="entry name" value="beta-beta-alpha zinc fingers"/>
    <property type="match status" value="1"/>
</dbReference>
<dbReference type="Pfam" id="PF22995">
    <property type="entry name" value="C2CH-3rd_BIRD-IDD"/>
    <property type="match status" value="1"/>
</dbReference>
<keyword evidence="12" id="KW-1185">Reference proteome</keyword>
<feature type="domain" description="C2H2-type" evidence="10">
    <location>
        <begin position="53"/>
        <end position="75"/>
    </location>
</feature>